<dbReference type="AlphaFoldDB" id="A0A2P8DDA1"/>
<evidence type="ECO:0000259" key="2">
    <source>
        <dbReference type="PROSITE" id="PS51384"/>
    </source>
</evidence>
<dbReference type="SUPFAM" id="SSF52343">
    <property type="entry name" value="Ferredoxin reductase-like, C-terminal NADP-linked domain"/>
    <property type="match status" value="1"/>
</dbReference>
<dbReference type="InterPro" id="IPR039261">
    <property type="entry name" value="FNR_nucleotide-bd"/>
</dbReference>
<dbReference type="InterPro" id="IPR017927">
    <property type="entry name" value="FAD-bd_FR_type"/>
</dbReference>
<evidence type="ECO:0000259" key="1">
    <source>
        <dbReference type="PROSITE" id="PS51085"/>
    </source>
</evidence>
<reference evidence="3 4" key="1">
    <citation type="submission" date="2018-03" db="EMBL/GenBank/DDBJ databases">
        <title>Genomic Encyclopedia of Type Strains, Phase III (KMG-III): the genomes of soil and plant-associated and newly described type strains.</title>
        <authorList>
            <person name="Whitman W."/>
        </authorList>
    </citation>
    <scope>NUCLEOTIDE SEQUENCE [LARGE SCALE GENOMIC DNA]</scope>
    <source>
        <strain evidence="3 4">CGMCC 1.12700</strain>
    </source>
</reference>
<proteinExistence type="predicted"/>
<name>A0A2P8DDA1_9BACT</name>
<dbReference type="InterPro" id="IPR006058">
    <property type="entry name" value="2Fe2S_fd_BS"/>
</dbReference>
<dbReference type="EMBL" id="PYGD01000001">
    <property type="protein sequence ID" value="PSK95204.1"/>
    <property type="molecule type" value="Genomic_DNA"/>
</dbReference>
<comment type="caution">
    <text evidence="3">The sequence shown here is derived from an EMBL/GenBank/DDBJ whole genome shotgun (WGS) entry which is preliminary data.</text>
</comment>
<dbReference type="InterPro" id="IPR036010">
    <property type="entry name" value="2Fe-2S_ferredoxin-like_sf"/>
</dbReference>
<feature type="domain" description="2Fe-2S ferredoxin-type" evidence="1">
    <location>
        <begin position="274"/>
        <end position="361"/>
    </location>
</feature>
<dbReference type="Gene3D" id="3.10.20.30">
    <property type="match status" value="1"/>
</dbReference>
<dbReference type="CDD" id="cd00207">
    <property type="entry name" value="fer2"/>
    <property type="match status" value="1"/>
</dbReference>
<organism evidence="3 4">
    <name type="scientific">Taibaiella chishuiensis</name>
    <dbReference type="NCBI Taxonomy" id="1434707"/>
    <lineage>
        <taxon>Bacteria</taxon>
        <taxon>Pseudomonadati</taxon>
        <taxon>Bacteroidota</taxon>
        <taxon>Chitinophagia</taxon>
        <taxon>Chitinophagales</taxon>
        <taxon>Chitinophagaceae</taxon>
        <taxon>Taibaiella</taxon>
    </lineage>
</organism>
<dbReference type="InterPro" id="IPR017938">
    <property type="entry name" value="Riboflavin_synthase-like_b-brl"/>
</dbReference>
<dbReference type="CDD" id="cd06214">
    <property type="entry name" value="PA_degradation_oxidoreductase_like"/>
    <property type="match status" value="1"/>
</dbReference>
<dbReference type="InterPro" id="IPR050415">
    <property type="entry name" value="MRET"/>
</dbReference>
<dbReference type="PRINTS" id="PR00410">
    <property type="entry name" value="PHEHYDRXLASE"/>
</dbReference>
<dbReference type="Pfam" id="PF00175">
    <property type="entry name" value="NAD_binding_1"/>
    <property type="match status" value="1"/>
</dbReference>
<dbReference type="SUPFAM" id="SSF63380">
    <property type="entry name" value="Riboflavin synthase domain-like"/>
    <property type="match status" value="1"/>
</dbReference>
<accession>A0A2P8DDA1</accession>
<keyword evidence="4" id="KW-1185">Reference proteome</keyword>
<dbReference type="PROSITE" id="PS51085">
    <property type="entry name" value="2FE2S_FER_2"/>
    <property type="match status" value="1"/>
</dbReference>
<gene>
    <name evidence="3" type="ORF">B0I18_1011370</name>
</gene>
<dbReference type="Pfam" id="PF00970">
    <property type="entry name" value="FAD_binding_6"/>
    <property type="match status" value="1"/>
</dbReference>
<dbReference type="Gene3D" id="3.40.50.80">
    <property type="entry name" value="Nucleotide-binding domain of ferredoxin-NADP reductase (FNR) module"/>
    <property type="match status" value="1"/>
</dbReference>
<dbReference type="Pfam" id="PF00111">
    <property type="entry name" value="Fer2"/>
    <property type="match status" value="1"/>
</dbReference>
<protein>
    <submittedName>
        <fullName evidence="3">Ring-1,2-phenylacetyl-CoA epoxidase subunit PaaE</fullName>
    </submittedName>
</protein>
<dbReference type="InterPro" id="IPR012675">
    <property type="entry name" value="Beta-grasp_dom_sf"/>
</dbReference>
<dbReference type="InterPro" id="IPR001433">
    <property type="entry name" value="OxRdtase_FAD/NAD-bd"/>
</dbReference>
<dbReference type="GO" id="GO:0016491">
    <property type="term" value="F:oxidoreductase activity"/>
    <property type="evidence" value="ECO:0007669"/>
    <property type="project" value="InterPro"/>
</dbReference>
<feature type="domain" description="FAD-binding FR-type" evidence="2">
    <location>
        <begin position="18"/>
        <end position="121"/>
    </location>
</feature>
<evidence type="ECO:0000313" key="3">
    <source>
        <dbReference type="EMBL" id="PSK95204.1"/>
    </source>
</evidence>
<sequence>MVKFVSLTSRYPFMQEHPTYQRLKIQQIITETQDARTFVLQQQDGTPYRYRSGQFLTFAFPKPSGEQRRSYSISSSPECSEPLSITVKRVENGEYSRYFIDHAQKGDELLCTGVGGLFTLPEDLSPYRQVFFFVAGSGITPVFSLIKTILAAHETLSVVLIYSNRSASDTIFYRQLIHLAEQSKGRLIIDFLFSSSNNILKSRLNNSLLTAMLAEREQTSRDTMLCYICGPVDYMDTVSITLLTEGVPKQNIRTENFVSYVPEITETPPDTDPHTVSIQLDGKTYSMQVQYPVSILQQAKKEGIHIPYSCESGQCGSCLARCTRGRVWIAYNEVLTDRELEQGLVLTCQGFPVGGDIELEY</sequence>
<dbReference type="GO" id="GO:0051537">
    <property type="term" value="F:2 iron, 2 sulfur cluster binding"/>
    <property type="evidence" value="ECO:0007669"/>
    <property type="project" value="InterPro"/>
</dbReference>
<dbReference type="Gene3D" id="2.40.30.10">
    <property type="entry name" value="Translation factors"/>
    <property type="match status" value="1"/>
</dbReference>
<dbReference type="Proteomes" id="UP000240572">
    <property type="component" value="Unassembled WGS sequence"/>
</dbReference>
<dbReference type="InterPro" id="IPR008333">
    <property type="entry name" value="Cbr1-like_FAD-bd_dom"/>
</dbReference>
<dbReference type="PROSITE" id="PS51384">
    <property type="entry name" value="FAD_FR"/>
    <property type="match status" value="1"/>
</dbReference>
<dbReference type="PANTHER" id="PTHR47354">
    <property type="entry name" value="NADH OXIDOREDUCTASE HCR"/>
    <property type="match status" value="1"/>
</dbReference>
<dbReference type="InterPro" id="IPR001041">
    <property type="entry name" value="2Fe-2S_ferredoxin-type"/>
</dbReference>
<dbReference type="PROSITE" id="PS00197">
    <property type="entry name" value="2FE2S_FER_1"/>
    <property type="match status" value="1"/>
</dbReference>
<dbReference type="SUPFAM" id="SSF54292">
    <property type="entry name" value="2Fe-2S ferredoxin-like"/>
    <property type="match status" value="1"/>
</dbReference>
<evidence type="ECO:0000313" key="4">
    <source>
        <dbReference type="Proteomes" id="UP000240572"/>
    </source>
</evidence>
<dbReference type="PANTHER" id="PTHR47354:SF5">
    <property type="entry name" value="PROTEIN RFBI"/>
    <property type="match status" value="1"/>
</dbReference>